<keyword evidence="2" id="KW-1185">Reference proteome</keyword>
<reference evidence="1 2" key="1">
    <citation type="submission" date="2023-07" db="EMBL/GenBank/DDBJ databases">
        <title>Comparative genomics of wheat-associated soil bacteria to identify genetic determinants of phenazine resistance.</title>
        <authorList>
            <person name="Mouncey N."/>
        </authorList>
    </citation>
    <scope>NUCLEOTIDE SEQUENCE [LARGE SCALE GENOMIC DNA]</scope>
    <source>
        <strain evidence="1 2">V3I3</strain>
    </source>
</reference>
<evidence type="ECO:0000313" key="2">
    <source>
        <dbReference type="Proteomes" id="UP001239083"/>
    </source>
</evidence>
<organism evidence="1 2">
    <name type="scientific">Agromyces ramosus</name>
    <dbReference type="NCBI Taxonomy" id="33879"/>
    <lineage>
        <taxon>Bacteria</taxon>
        <taxon>Bacillati</taxon>
        <taxon>Actinomycetota</taxon>
        <taxon>Actinomycetes</taxon>
        <taxon>Micrococcales</taxon>
        <taxon>Microbacteriaceae</taxon>
        <taxon>Agromyces</taxon>
    </lineage>
</organism>
<dbReference type="Proteomes" id="UP001239083">
    <property type="component" value="Unassembled WGS sequence"/>
</dbReference>
<protein>
    <submittedName>
        <fullName evidence="1">ABC-type cobalamin/Fe3+-siderophores transport system ATPase subunit</fullName>
    </submittedName>
</protein>
<comment type="caution">
    <text evidence="1">The sequence shown here is derived from an EMBL/GenBank/DDBJ whole genome shotgun (WGS) entry which is preliminary data.</text>
</comment>
<accession>A0ABU0R8R9</accession>
<gene>
    <name evidence="1" type="ORF">QFZ26_002023</name>
</gene>
<dbReference type="RefSeq" id="WP_307041732.1">
    <property type="nucleotide sequence ID" value="NZ_JAUSYY010000001.1"/>
</dbReference>
<sequence length="81" mass="9637">MMDEFFTLAEVAEKLKLDYDIVRDNVYAGRWPHTKFSPRNRRMQQSDIDRVVEMLHHEPAKASRSDAHARRERVTKLLRAV</sequence>
<name>A0ABU0R8R9_9MICO</name>
<proteinExistence type="predicted"/>
<evidence type="ECO:0000313" key="1">
    <source>
        <dbReference type="EMBL" id="MDQ0894468.1"/>
    </source>
</evidence>
<dbReference type="EMBL" id="JAUSYY010000001">
    <property type="protein sequence ID" value="MDQ0894468.1"/>
    <property type="molecule type" value="Genomic_DNA"/>
</dbReference>